<evidence type="ECO:0000256" key="1">
    <source>
        <dbReference type="ARBA" id="ARBA00022676"/>
    </source>
</evidence>
<dbReference type="EMBL" id="JAIUJR010000005">
    <property type="protein sequence ID" value="MCA0132696.1"/>
    <property type="molecule type" value="Genomic_DNA"/>
</dbReference>
<dbReference type="Pfam" id="PF00535">
    <property type="entry name" value="Glycos_transf_2"/>
    <property type="match status" value="1"/>
</dbReference>
<evidence type="ECO:0000256" key="3">
    <source>
        <dbReference type="SAM" id="Phobius"/>
    </source>
</evidence>
<organism evidence="5 6">
    <name type="scientific">Winogradskyella alexanderae</name>
    <dbReference type="NCBI Taxonomy" id="2877123"/>
    <lineage>
        <taxon>Bacteria</taxon>
        <taxon>Pseudomonadati</taxon>
        <taxon>Bacteroidota</taxon>
        <taxon>Flavobacteriia</taxon>
        <taxon>Flavobacteriales</taxon>
        <taxon>Flavobacteriaceae</taxon>
        <taxon>Winogradskyella</taxon>
    </lineage>
</organism>
<dbReference type="EC" id="2.4.-.-" evidence="5"/>
<feature type="transmembrane region" description="Helical" evidence="3">
    <location>
        <begin position="290"/>
        <end position="309"/>
    </location>
</feature>
<keyword evidence="3" id="KW-0472">Membrane</keyword>
<dbReference type="SUPFAM" id="SSF53448">
    <property type="entry name" value="Nucleotide-diphospho-sugar transferases"/>
    <property type="match status" value="1"/>
</dbReference>
<feature type="domain" description="Glycosyltransferase 2-like" evidence="4">
    <location>
        <begin position="6"/>
        <end position="131"/>
    </location>
</feature>
<dbReference type="PANTHER" id="PTHR22916">
    <property type="entry name" value="GLYCOSYLTRANSFERASE"/>
    <property type="match status" value="1"/>
</dbReference>
<dbReference type="CDD" id="cd00761">
    <property type="entry name" value="Glyco_tranf_GTA_type"/>
    <property type="match status" value="1"/>
</dbReference>
<reference evidence="6" key="1">
    <citation type="submission" date="2023-07" db="EMBL/GenBank/DDBJ databases">
        <authorList>
            <person name="Yue Y."/>
        </authorList>
    </citation>
    <scope>NUCLEOTIDE SEQUENCE [LARGE SCALE GENOMIC DNA]</scope>
    <source>
        <strain evidence="6">D23</strain>
    </source>
</reference>
<sequence length="329" mass="38850">MKPLISIIVPVYNVESYLERCIESLINQTYSHLEIILVNDGSTDNSGDICTSFANRDSRISVYHIENGGSSIARNYGLTKSTGDYIGFVDSDDWIRNDMFQKLLDFSIKNNLKVVECSSVESKGILNIELTNKDIEGIIEEKETTLQRVLKNKRFAVWRRIYKIDVVKNRFFKEHILHQDVYYTMDILNSIDKLGFIDEPLYIYNVENINSVIRSKYSIKKLKSIGAAEYVVLETEGYSKKIQYYAKQYLFQFLTSHYNHLHLNSWLDEDYKHRNSIRLLLRKYHSFHCFNFFVFMIVLLPTSFYRYFLIINLKRIQLQNKINLKLKDV</sequence>
<name>A0ABS7XUK3_9FLAO</name>
<dbReference type="Gene3D" id="3.90.550.10">
    <property type="entry name" value="Spore Coat Polysaccharide Biosynthesis Protein SpsA, Chain A"/>
    <property type="match status" value="1"/>
</dbReference>
<keyword evidence="6" id="KW-1185">Reference proteome</keyword>
<comment type="caution">
    <text evidence="5">The sequence shown here is derived from an EMBL/GenBank/DDBJ whole genome shotgun (WGS) entry which is preliminary data.</text>
</comment>
<keyword evidence="2 5" id="KW-0808">Transferase</keyword>
<protein>
    <submittedName>
        <fullName evidence="5">Glycosyltransferase</fullName>
        <ecNumber evidence="5">2.4.-.-</ecNumber>
    </submittedName>
</protein>
<keyword evidence="3" id="KW-0812">Transmembrane</keyword>
<keyword evidence="3" id="KW-1133">Transmembrane helix</keyword>
<evidence type="ECO:0000256" key="2">
    <source>
        <dbReference type="ARBA" id="ARBA00022679"/>
    </source>
</evidence>
<proteinExistence type="predicted"/>
<dbReference type="PANTHER" id="PTHR22916:SF51">
    <property type="entry name" value="GLYCOSYLTRANSFERASE EPSH-RELATED"/>
    <property type="match status" value="1"/>
</dbReference>
<dbReference type="Proteomes" id="UP001198901">
    <property type="component" value="Unassembled WGS sequence"/>
</dbReference>
<accession>A0ABS7XUK3</accession>
<dbReference type="RefSeq" id="WP_224528453.1">
    <property type="nucleotide sequence ID" value="NZ_JAIUJR010000005.1"/>
</dbReference>
<dbReference type="InterPro" id="IPR001173">
    <property type="entry name" value="Glyco_trans_2-like"/>
</dbReference>
<dbReference type="GO" id="GO:0016757">
    <property type="term" value="F:glycosyltransferase activity"/>
    <property type="evidence" value="ECO:0007669"/>
    <property type="project" value="UniProtKB-KW"/>
</dbReference>
<evidence type="ECO:0000313" key="6">
    <source>
        <dbReference type="Proteomes" id="UP001198901"/>
    </source>
</evidence>
<dbReference type="InterPro" id="IPR029044">
    <property type="entry name" value="Nucleotide-diphossugar_trans"/>
</dbReference>
<keyword evidence="1 5" id="KW-0328">Glycosyltransferase</keyword>
<evidence type="ECO:0000259" key="4">
    <source>
        <dbReference type="Pfam" id="PF00535"/>
    </source>
</evidence>
<gene>
    <name evidence="5" type="ORF">LBU54_08885</name>
</gene>
<evidence type="ECO:0000313" key="5">
    <source>
        <dbReference type="EMBL" id="MCA0132696.1"/>
    </source>
</evidence>